<gene>
    <name evidence="2" type="ORF">PGLA1383_LOCUS47394</name>
</gene>
<evidence type="ECO:0008006" key="4">
    <source>
        <dbReference type="Google" id="ProtNLM"/>
    </source>
</evidence>
<keyword evidence="3" id="KW-1185">Reference proteome</keyword>
<proteinExistence type="predicted"/>
<name>A0A813H0V6_POLGL</name>
<feature type="chain" id="PRO_5032832663" description="Secreted protein" evidence="1">
    <location>
        <begin position="29"/>
        <end position="137"/>
    </location>
</feature>
<dbReference type="EMBL" id="CAJNNV010030080">
    <property type="protein sequence ID" value="CAE8631263.1"/>
    <property type="molecule type" value="Genomic_DNA"/>
</dbReference>
<feature type="signal peptide" evidence="1">
    <location>
        <begin position="1"/>
        <end position="28"/>
    </location>
</feature>
<organism evidence="2 3">
    <name type="scientific">Polarella glacialis</name>
    <name type="common">Dinoflagellate</name>
    <dbReference type="NCBI Taxonomy" id="89957"/>
    <lineage>
        <taxon>Eukaryota</taxon>
        <taxon>Sar</taxon>
        <taxon>Alveolata</taxon>
        <taxon>Dinophyceae</taxon>
        <taxon>Suessiales</taxon>
        <taxon>Suessiaceae</taxon>
        <taxon>Polarella</taxon>
    </lineage>
</organism>
<evidence type="ECO:0000313" key="3">
    <source>
        <dbReference type="Proteomes" id="UP000654075"/>
    </source>
</evidence>
<dbReference type="AlphaFoldDB" id="A0A813H0V6"/>
<comment type="caution">
    <text evidence="2">The sequence shown here is derived from an EMBL/GenBank/DDBJ whole genome shotgun (WGS) entry which is preliminary data.</text>
</comment>
<dbReference type="Proteomes" id="UP000654075">
    <property type="component" value="Unassembled WGS sequence"/>
</dbReference>
<evidence type="ECO:0000256" key="1">
    <source>
        <dbReference type="SAM" id="SignalP"/>
    </source>
</evidence>
<sequence>MLLQHLPVSRTFPISVLCCCCCCRGCCCCRQLALNARMLLQHLPASRAFPISELCCCYCCGGCCCRLRGTERTHATSALASKQGLSHFCALLLLLSWLLLLQAACAERTHAASVSQILTGFVILREPTTNDHRRLKK</sequence>
<accession>A0A813H0V6</accession>
<protein>
    <recommendedName>
        <fullName evidence="4">Secreted protein</fullName>
    </recommendedName>
</protein>
<reference evidence="2" key="1">
    <citation type="submission" date="2021-02" db="EMBL/GenBank/DDBJ databases">
        <authorList>
            <person name="Dougan E. K."/>
            <person name="Rhodes N."/>
            <person name="Thang M."/>
            <person name="Chan C."/>
        </authorList>
    </citation>
    <scope>NUCLEOTIDE SEQUENCE</scope>
</reference>
<evidence type="ECO:0000313" key="2">
    <source>
        <dbReference type="EMBL" id="CAE8631263.1"/>
    </source>
</evidence>
<keyword evidence="1" id="KW-0732">Signal</keyword>